<dbReference type="GeneID" id="70128828"/>
<keyword evidence="2" id="KW-0472">Membrane</keyword>
<sequence>MNDASSGALTTDDFSYQRRPHEADDVQSYRVYNDTIVQNTHDYRSGFLGAPEMFDVNNNVRNRPDWEGYNQFLIDRNNISVSDLSTSTMHNHIVYETVLHGDQEQEENVSTPLQHKQSWKEARNSGYQEGPVSWWWWWEILAMVLCIGCMVALIVMLFRIDNTPLADWRLPIQPNTVIAVLTTLAKANLLVSLAACTSQLKWRHFELNERKLVDIQTFDDASRGPWGSIMLLAKICLRARARLAAALALVAIATLGIEACAQQVLEFPVQETELHNVTVQMGIATNYTSKAFERPWTMRSGASTAFEPSVDTFAFQSSVSNAAAVGKNTPFQPYFSCPQPATRCTVPEFKILALCMDTEMITDIINASCSYEPKPVFPELHCNYSLPNWSPSTAIQMNDTGPSFNSVFRRTGISGSWEFVAVNMTDYWDEKSTTLPIDVYRANFTWCEKTVNNTELSATSIQEGSSSSEKLFYHTGEWNARTNTYTTASNQTVYNVSAATEIYLGMYLSQALSNSEYVLQTTYLGQGNVNFGAGFGTALSRQHPFDVLNNVVSAINGQIRSSTSGDNWDAEVIAGTAYFKETFIYVRWPWIVLPLTETVLGALILVITVLLTRNGPVLKSSAIAYFRTGFGLWPEDRAVFQPLTIGKLEEGAKCMNVQLKEDRVGNLAFTRIGSG</sequence>
<proteinExistence type="predicted"/>
<keyword evidence="4" id="KW-1185">Reference proteome</keyword>
<gene>
    <name evidence="3" type="ORF">BKA67DRAFT_534913</name>
</gene>
<protein>
    <submittedName>
        <fullName evidence="3">Uncharacterized protein</fullName>
    </submittedName>
</protein>
<organism evidence="3 4">
    <name type="scientific">Truncatella angustata</name>
    <dbReference type="NCBI Taxonomy" id="152316"/>
    <lineage>
        <taxon>Eukaryota</taxon>
        <taxon>Fungi</taxon>
        <taxon>Dikarya</taxon>
        <taxon>Ascomycota</taxon>
        <taxon>Pezizomycotina</taxon>
        <taxon>Sordariomycetes</taxon>
        <taxon>Xylariomycetidae</taxon>
        <taxon>Amphisphaeriales</taxon>
        <taxon>Sporocadaceae</taxon>
        <taxon>Truncatella</taxon>
    </lineage>
</organism>
<feature type="region of interest" description="Disordered" evidence="1">
    <location>
        <begin position="1"/>
        <end position="22"/>
    </location>
</feature>
<feature type="compositionally biased region" description="Polar residues" evidence="1">
    <location>
        <begin position="1"/>
        <end position="14"/>
    </location>
</feature>
<evidence type="ECO:0000256" key="1">
    <source>
        <dbReference type="SAM" id="MobiDB-lite"/>
    </source>
</evidence>
<evidence type="ECO:0000313" key="3">
    <source>
        <dbReference type="EMBL" id="KAH6656009.1"/>
    </source>
</evidence>
<dbReference type="Pfam" id="PF11374">
    <property type="entry name" value="DUF3176"/>
    <property type="match status" value="1"/>
</dbReference>
<dbReference type="PANTHER" id="PTHR35394">
    <property type="entry name" value="DUF3176 DOMAIN-CONTAINING PROTEIN"/>
    <property type="match status" value="1"/>
</dbReference>
<name>A0A9P8UNM5_9PEZI</name>
<keyword evidence="2" id="KW-0812">Transmembrane</keyword>
<keyword evidence="2" id="KW-1133">Transmembrane helix</keyword>
<feature type="transmembrane region" description="Helical" evidence="2">
    <location>
        <begin position="134"/>
        <end position="158"/>
    </location>
</feature>
<evidence type="ECO:0000256" key="2">
    <source>
        <dbReference type="SAM" id="Phobius"/>
    </source>
</evidence>
<comment type="caution">
    <text evidence="3">The sequence shown here is derived from an EMBL/GenBank/DDBJ whole genome shotgun (WGS) entry which is preliminary data.</text>
</comment>
<dbReference type="InterPro" id="IPR021514">
    <property type="entry name" value="DUF3176"/>
</dbReference>
<evidence type="ECO:0000313" key="4">
    <source>
        <dbReference type="Proteomes" id="UP000758603"/>
    </source>
</evidence>
<dbReference type="AlphaFoldDB" id="A0A9P8UNM5"/>
<dbReference type="EMBL" id="JAGPXC010000003">
    <property type="protein sequence ID" value="KAH6656009.1"/>
    <property type="molecule type" value="Genomic_DNA"/>
</dbReference>
<accession>A0A9P8UNM5</accession>
<dbReference type="Proteomes" id="UP000758603">
    <property type="component" value="Unassembled WGS sequence"/>
</dbReference>
<dbReference type="PANTHER" id="PTHR35394:SF5">
    <property type="entry name" value="DUF3176 DOMAIN-CONTAINING PROTEIN"/>
    <property type="match status" value="1"/>
</dbReference>
<feature type="transmembrane region" description="Helical" evidence="2">
    <location>
        <begin position="588"/>
        <end position="611"/>
    </location>
</feature>
<feature type="transmembrane region" description="Helical" evidence="2">
    <location>
        <begin position="239"/>
        <end position="257"/>
    </location>
</feature>
<dbReference type="RefSeq" id="XP_045960274.1">
    <property type="nucleotide sequence ID" value="XM_046099936.1"/>
</dbReference>
<dbReference type="OrthoDB" id="5376804at2759"/>
<reference evidence="3" key="1">
    <citation type="journal article" date="2021" name="Nat. Commun.">
        <title>Genetic determinants of endophytism in the Arabidopsis root mycobiome.</title>
        <authorList>
            <person name="Mesny F."/>
            <person name="Miyauchi S."/>
            <person name="Thiergart T."/>
            <person name="Pickel B."/>
            <person name="Atanasova L."/>
            <person name="Karlsson M."/>
            <person name="Huettel B."/>
            <person name="Barry K.W."/>
            <person name="Haridas S."/>
            <person name="Chen C."/>
            <person name="Bauer D."/>
            <person name="Andreopoulos W."/>
            <person name="Pangilinan J."/>
            <person name="LaButti K."/>
            <person name="Riley R."/>
            <person name="Lipzen A."/>
            <person name="Clum A."/>
            <person name="Drula E."/>
            <person name="Henrissat B."/>
            <person name="Kohler A."/>
            <person name="Grigoriev I.V."/>
            <person name="Martin F.M."/>
            <person name="Hacquard S."/>
        </authorList>
    </citation>
    <scope>NUCLEOTIDE SEQUENCE</scope>
    <source>
        <strain evidence="3">MPI-SDFR-AT-0073</strain>
    </source>
</reference>